<sequence>MLTSKTAKNGPAFLSWPDALGPPFLALKLGAQSTPASMSLFKRSNKIESSSATSTPVQVPGPSKKEQPSSTQATKITPEEAALETLMQKSMGNPTTGHYIH</sequence>
<dbReference type="EMBL" id="JAAAHY010000957">
    <property type="protein sequence ID" value="KAF9954612.1"/>
    <property type="molecule type" value="Genomic_DNA"/>
</dbReference>
<keyword evidence="3" id="KW-1185">Reference proteome</keyword>
<dbReference type="OrthoDB" id="2445692at2759"/>
<dbReference type="AlphaFoldDB" id="A0A9P6IZ15"/>
<proteinExistence type="predicted"/>
<feature type="compositionally biased region" description="Polar residues" evidence="1">
    <location>
        <begin position="47"/>
        <end position="57"/>
    </location>
</feature>
<evidence type="ECO:0000313" key="2">
    <source>
        <dbReference type="EMBL" id="KAF9954612.1"/>
    </source>
</evidence>
<protein>
    <submittedName>
        <fullName evidence="2">Uncharacterized protein</fullName>
    </submittedName>
</protein>
<dbReference type="Proteomes" id="UP000738359">
    <property type="component" value="Unassembled WGS sequence"/>
</dbReference>
<name>A0A9P6IZ15_MORAP</name>
<gene>
    <name evidence="2" type="ORF">BGZ70_010504</name>
</gene>
<evidence type="ECO:0000256" key="1">
    <source>
        <dbReference type="SAM" id="MobiDB-lite"/>
    </source>
</evidence>
<reference evidence="2" key="1">
    <citation type="journal article" date="2020" name="Fungal Divers.">
        <title>Resolving the Mortierellaceae phylogeny through synthesis of multi-gene phylogenetics and phylogenomics.</title>
        <authorList>
            <person name="Vandepol N."/>
            <person name="Liber J."/>
            <person name="Desiro A."/>
            <person name="Na H."/>
            <person name="Kennedy M."/>
            <person name="Barry K."/>
            <person name="Grigoriev I.V."/>
            <person name="Miller A.N."/>
            <person name="O'Donnell K."/>
            <person name="Stajich J.E."/>
            <person name="Bonito G."/>
        </authorList>
    </citation>
    <scope>NUCLEOTIDE SEQUENCE</scope>
    <source>
        <strain evidence="2">CK1249</strain>
    </source>
</reference>
<comment type="caution">
    <text evidence="2">The sequence shown here is derived from an EMBL/GenBank/DDBJ whole genome shotgun (WGS) entry which is preliminary data.</text>
</comment>
<accession>A0A9P6IZ15</accession>
<evidence type="ECO:0000313" key="3">
    <source>
        <dbReference type="Proteomes" id="UP000738359"/>
    </source>
</evidence>
<organism evidence="2 3">
    <name type="scientific">Mortierella alpina</name>
    <name type="common">Oleaginous fungus</name>
    <name type="synonym">Mortierella renispora</name>
    <dbReference type="NCBI Taxonomy" id="64518"/>
    <lineage>
        <taxon>Eukaryota</taxon>
        <taxon>Fungi</taxon>
        <taxon>Fungi incertae sedis</taxon>
        <taxon>Mucoromycota</taxon>
        <taxon>Mortierellomycotina</taxon>
        <taxon>Mortierellomycetes</taxon>
        <taxon>Mortierellales</taxon>
        <taxon>Mortierellaceae</taxon>
        <taxon>Mortierella</taxon>
    </lineage>
</organism>
<feature type="region of interest" description="Disordered" evidence="1">
    <location>
        <begin position="46"/>
        <end position="75"/>
    </location>
</feature>